<dbReference type="InterPro" id="IPR008966">
    <property type="entry name" value="Adhesion_dom_sf"/>
</dbReference>
<organism evidence="2">
    <name type="scientific">Salmonella newport</name>
    <dbReference type="NCBI Taxonomy" id="108619"/>
    <lineage>
        <taxon>Bacteria</taxon>
        <taxon>Pseudomonadati</taxon>
        <taxon>Pseudomonadota</taxon>
        <taxon>Gammaproteobacteria</taxon>
        <taxon>Enterobacterales</taxon>
        <taxon>Enterobacteriaceae</taxon>
        <taxon>Salmonella</taxon>
    </lineage>
</organism>
<dbReference type="InterPro" id="IPR036937">
    <property type="entry name" value="Adhesion_dom_fimbrial_sf"/>
</dbReference>
<dbReference type="SUPFAM" id="SSF49401">
    <property type="entry name" value="Bacterial adhesins"/>
    <property type="match status" value="1"/>
</dbReference>
<name>A0A5Z7Y235_SALNE</name>
<accession>A0A5Z7Y235</accession>
<sequence length="202" mass="21233">MKHFKYTLIFAALVSSASAMAVEPSGNPSGTVSINGTIRNSTCSIGAPSTTTVNFDISKADINNAKAYDVITRENTPVTISVSNCQNTALGMTVSATAYDPYGATHGLFQKAEDPDSVLFYYVGLEKSAYVRGGDEASLAGYNIVQLDGNNAATNPVIIKDETGSGDFDLTLSTIVVRNGSSSAANLGSKLNTSYTYTFTYV</sequence>
<keyword evidence="1" id="KW-0732">Signal</keyword>
<dbReference type="EMBL" id="AAKKOY010000021">
    <property type="protein sequence ID" value="ECS7537576.1"/>
    <property type="molecule type" value="Genomic_DNA"/>
</dbReference>
<dbReference type="AlphaFoldDB" id="A0A5Z7Y235"/>
<proteinExistence type="predicted"/>
<feature type="signal peptide" evidence="1">
    <location>
        <begin position="1"/>
        <end position="21"/>
    </location>
</feature>
<gene>
    <name evidence="2" type="ORF">CIM45_23795</name>
</gene>
<reference evidence="2" key="1">
    <citation type="submission" date="2018-07" db="EMBL/GenBank/DDBJ databases">
        <authorList>
            <consortium name="PulseNet: The National Subtyping Network for Foodborne Disease Surveillance"/>
            <person name="Tarr C.L."/>
            <person name="Trees E."/>
            <person name="Katz L.S."/>
            <person name="Carleton-Romer H.A."/>
            <person name="Stroika S."/>
            <person name="Kucerova Z."/>
            <person name="Roache K.F."/>
            <person name="Sabol A.L."/>
            <person name="Besser J."/>
            <person name="Gerner-Smidt P."/>
        </authorList>
    </citation>
    <scope>NUCLEOTIDE SEQUENCE</scope>
    <source>
        <strain evidence="2">PNUSAS019309</strain>
    </source>
</reference>
<dbReference type="GO" id="GO:0007155">
    <property type="term" value="P:cell adhesion"/>
    <property type="evidence" value="ECO:0007669"/>
    <property type="project" value="InterPro"/>
</dbReference>
<dbReference type="Gene3D" id="2.60.40.1090">
    <property type="entry name" value="Fimbrial-type adhesion domain"/>
    <property type="match status" value="1"/>
</dbReference>
<dbReference type="GO" id="GO:0009289">
    <property type="term" value="C:pilus"/>
    <property type="evidence" value="ECO:0007669"/>
    <property type="project" value="InterPro"/>
</dbReference>
<evidence type="ECO:0000313" key="2">
    <source>
        <dbReference type="EMBL" id="ECS7537576.1"/>
    </source>
</evidence>
<protein>
    <submittedName>
        <fullName evidence="2">Type 1 fimbrial protein</fullName>
    </submittedName>
</protein>
<feature type="chain" id="PRO_5026136414" evidence="1">
    <location>
        <begin position="22"/>
        <end position="202"/>
    </location>
</feature>
<comment type="caution">
    <text evidence="2">The sequence shown here is derived from an EMBL/GenBank/DDBJ whole genome shotgun (WGS) entry which is preliminary data.</text>
</comment>
<evidence type="ECO:0000256" key="1">
    <source>
        <dbReference type="SAM" id="SignalP"/>
    </source>
</evidence>